<evidence type="ECO:0008006" key="2">
    <source>
        <dbReference type="Google" id="ProtNLM"/>
    </source>
</evidence>
<accession>A0AAU2UVW4</accession>
<evidence type="ECO:0000313" key="1">
    <source>
        <dbReference type="EMBL" id="WTW59256.1"/>
    </source>
</evidence>
<proteinExistence type="predicted"/>
<name>A0AAU2UVW4_9ACTN</name>
<gene>
    <name evidence="1" type="ORF">OG549_00530</name>
</gene>
<protein>
    <recommendedName>
        <fullName evidence="2">GntR family transcriptional regulator</fullName>
    </recommendedName>
</protein>
<sequence>MKAEAVPVPVAGSIVPRWRQGATAEALAPDYRRIVELLEGELPDGGEGLMARELTARLGLELVPAKIEGVRSKARRLVERGWLAASPSGRFMPRARSVPDAAS</sequence>
<reference evidence="1" key="1">
    <citation type="submission" date="2022-10" db="EMBL/GenBank/DDBJ databases">
        <title>The complete genomes of actinobacterial strains from the NBC collection.</title>
        <authorList>
            <person name="Joergensen T.S."/>
            <person name="Alvarez Arevalo M."/>
            <person name="Sterndorff E.B."/>
            <person name="Faurdal D."/>
            <person name="Vuksanovic O."/>
            <person name="Mourched A.-S."/>
            <person name="Charusanti P."/>
            <person name="Shaw S."/>
            <person name="Blin K."/>
            <person name="Weber T."/>
        </authorList>
    </citation>
    <scope>NUCLEOTIDE SEQUENCE</scope>
    <source>
        <strain evidence="1">NBC_00003</strain>
    </source>
</reference>
<dbReference type="AlphaFoldDB" id="A0AAU2UVW4"/>
<organism evidence="1">
    <name type="scientific">Streptomyces sp. NBC_00003</name>
    <dbReference type="NCBI Taxonomy" id="2903608"/>
    <lineage>
        <taxon>Bacteria</taxon>
        <taxon>Bacillati</taxon>
        <taxon>Actinomycetota</taxon>
        <taxon>Actinomycetes</taxon>
        <taxon>Kitasatosporales</taxon>
        <taxon>Streptomycetaceae</taxon>
        <taxon>Streptomyces</taxon>
    </lineage>
</organism>
<dbReference type="EMBL" id="CP108318">
    <property type="protein sequence ID" value="WTW59256.1"/>
    <property type="molecule type" value="Genomic_DNA"/>
</dbReference>